<evidence type="ECO:0000313" key="2">
    <source>
        <dbReference type="EMBL" id="SMC47794.1"/>
    </source>
</evidence>
<keyword evidence="3" id="KW-1185">Reference proteome</keyword>
<reference evidence="2 3" key="1">
    <citation type="submission" date="2017-04" db="EMBL/GenBank/DDBJ databases">
        <authorList>
            <person name="Afonso C.L."/>
            <person name="Miller P.J."/>
            <person name="Scott M.A."/>
            <person name="Spackman E."/>
            <person name="Goraichik I."/>
            <person name="Dimitrov K.M."/>
            <person name="Suarez D.L."/>
            <person name="Swayne D.E."/>
        </authorList>
    </citation>
    <scope>NUCLEOTIDE SEQUENCE [LARGE SCALE GENOMIC DNA]</scope>
    <source>
        <strain evidence="2 3">DSM 43828</strain>
    </source>
</reference>
<dbReference type="RefSeq" id="WP_084424041.1">
    <property type="nucleotide sequence ID" value="NZ_FWXV01000001.1"/>
</dbReference>
<evidence type="ECO:0008006" key="4">
    <source>
        <dbReference type="Google" id="ProtNLM"/>
    </source>
</evidence>
<feature type="transmembrane region" description="Helical" evidence="1">
    <location>
        <begin position="38"/>
        <end position="55"/>
    </location>
</feature>
<accession>A0A1Y5WRX5</accession>
<evidence type="ECO:0000313" key="3">
    <source>
        <dbReference type="Proteomes" id="UP000192674"/>
    </source>
</evidence>
<dbReference type="InterPro" id="IPR021401">
    <property type="entry name" value="DUF3040"/>
</dbReference>
<keyword evidence="1" id="KW-1133">Transmembrane helix</keyword>
<proteinExistence type="predicted"/>
<dbReference type="Pfam" id="PF11239">
    <property type="entry name" value="DUF3040"/>
    <property type="match status" value="1"/>
</dbReference>
<gene>
    <name evidence="2" type="ORF">SAMN05661093_00069</name>
</gene>
<dbReference type="OrthoDB" id="9862237at2"/>
<name>A0A1Y5WRX5_KIBAR</name>
<organism evidence="2 3">
    <name type="scientific">Kibdelosporangium aridum</name>
    <dbReference type="NCBI Taxonomy" id="2030"/>
    <lineage>
        <taxon>Bacteria</taxon>
        <taxon>Bacillati</taxon>
        <taxon>Actinomycetota</taxon>
        <taxon>Actinomycetes</taxon>
        <taxon>Pseudonocardiales</taxon>
        <taxon>Pseudonocardiaceae</taxon>
        <taxon>Kibdelosporangium</taxon>
    </lineage>
</organism>
<dbReference type="Proteomes" id="UP000192674">
    <property type="component" value="Unassembled WGS sequence"/>
</dbReference>
<dbReference type="AlphaFoldDB" id="A0A1Y5WRX5"/>
<keyword evidence="1" id="KW-0472">Membrane</keyword>
<sequence>MLSAHERQELRAIGQHLHANDPDFARTLSDPASRGRRIVAVLFAVLAVTLIVFGLKAAGFPLLFFGTITAMVAACLFCGTA</sequence>
<evidence type="ECO:0000256" key="1">
    <source>
        <dbReference type="SAM" id="Phobius"/>
    </source>
</evidence>
<protein>
    <recommendedName>
        <fullName evidence="4">DUF3040 domain-containing protein</fullName>
    </recommendedName>
</protein>
<feature type="transmembrane region" description="Helical" evidence="1">
    <location>
        <begin position="61"/>
        <end position="79"/>
    </location>
</feature>
<keyword evidence="1" id="KW-0812">Transmembrane</keyword>
<dbReference type="EMBL" id="FWXV01000001">
    <property type="protein sequence ID" value="SMC47794.1"/>
    <property type="molecule type" value="Genomic_DNA"/>
</dbReference>